<dbReference type="InterPro" id="IPR002048">
    <property type="entry name" value="EF_hand_dom"/>
</dbReference>
<dbReference type="InterPro" id="IPR032675">
    <property type="entry name" value="LRR_dom_sf"/>
</dbReference>
<dbReference type="SUPFAM" id="SSF52047">
    <property type="entry name" value="RNI-like"/>
    <property type="match status" value="1"/>
</dbReference>
<organism evidence="4">
    <name type="scientific">Hemiselmis andersenii</name>
    <name type="common">Cryptophyte alga</name>
    <dbReference type="NCBI Taxonomy" id="464988"/>
    <lineage>
        <taxon>Eukaryota</taxon>
        <taxon>Cryptophyceae</taxon>
        <taxon>Cryptomonadales</taxon>
        <taxon>Hemiselmidaceae</taxon>
        <taxon>Hemiselmis</taxon>
    </lineage>
</organism>
<feature type="region of interest" description="Disordered" evidence="2">
    <location>
        <begin position="1"/>
        <end position="44"/>
    </location>
</feature>
<proteinExistence type="predicted"/>
<accession>A0A7S1MV82</accession>
<dbReference type="InterPro" id="IPR011992">
    <property type="entry name" value="EF-hand-dom_pair"/>
</dbReference>
<dbReference type="InterPro" id="IPR018247">
    <property type="entry name" value="EF_Hand_1_Ca_BS"/>
</dbReference>
<dbReference type="SMART" id="SM00368">
    <property type="entry name" value="LRR_RI"/>
    <property type="match status" value="7"/>
</dbReference>
<dbReference type="Gene3D" id="3.80.10.10">
    <property type="entry name" value="Ribonuclease Inhibitor"/>
    <property type="match status" value="1"/>
</dbReference>
<evidence type="ECO:0000313" key="4">
    <source>
        <dbReference type="EMBL" id="CAD8981485.1"/>
    </source>
</evidence>
<dbReference type="PROSITE" id="PS00018">
    <property type="entry name" value="EF_HAND_1"/>
    <property type="match status" value="2"/>
</dbReference>
<protein>
    <recommendedName>
        <fullName evidence="3">EF-hand domain-containing protein</fullName>
    </recommendedName>
</protein>
<evidence type="ECO:0000259" key="3">
    <source>
        <dbReference type="PROSITE" id="PS50222"/>
    </source>
</evidence>
<feature type="compositionally biased region" description="Basic and acidic residues" evidence="2">
    <location>
        <begin position="1"/>
        <end position="19"/>
    </location>
</feature>
<sequence length="1059" mass="117996">MSAMDEERYERLAAERPCETAEDVEREAQRALHKTNRDTERAQRKYFRDRTKAPLTLWGGEEEFLRKIEAMKAEGGDVAEFAEALQAKAGGRMAEVWNVMQQMRFTGLAKALNSWMMGHRAVCEAKEALMDAFHNMCVLFKVPTAGSSSLDKFIFSNTADALSLKGLNWNPSNLKAFVNVLRGVDLAGGDHSMVPLMRLRERCDAPFLQHLIIESNPIEAEGARMLVEGIVECGVPLKSLDIAECRLGEAGAYALVDLLCAPDLPLETLVADSNQLGDGGVAAIVDVVASAAHLSRLSLRKNTAGKASGKSFKHMLGETETLVVLDVAWNELRGDAAVHFCEGLANNRSLKELNLSWNAMGDSKCMAALATALHDCNVEAMDLSENRIGPKACFVFANALQHNAALKGVRFDGNPITMQGGRELLRCALHGKDGKEVMRSISLENCAMGTVAPSVFNPAEPAGSYVLDMTDNGSARILRNLIKLTHEGAGELRGAVLVVATPEGEVRKPFDVNGFNADQGSDNWQLPDKGFVEVEFADTRVAPSEEKLGDDIMHSLREQLAGNIAAHKKVDVVQAAMGMSQLSFDQMLELLAFIPENETQERVNLVCRCYHRLSGMDDPRKALDVLATEEKSFVEKQLGAASFTFFRNNPTGFHRLDLAQPAQREVLLRLVGLKNAMSDMEEGMVKYYQKRGRGERDVLSLGLSWRNARFNHNPIAFSQSWSVPYGGMFDVDFVDLRRPDHNCAAMSEEEFEEAIMSKWRETSALLGLYTMSPNSKLKLLREVTNSCHVCCDQVARMVKQFSPHTSANTRVEIVVSCWARTVDWHGLANVMLLLTPFEQKVVMNRLGPVNVFDEIMAVGYYELDLQSKTDRFIFQELLHLSTSEPGDNLLHVTFNTLDFTIPLPWLTGEGVPLKGKISFYFVRSAEVQRRIIEQGPYGSTGAGKPPPHSVSAYAEDWWRHYCEEGFTSPTGSDWVYPYRCRRIRHKLAEKFDQIEHCFGRLDHDGSGCLDRREITTGLFELGIWLHPQESRQFLEQLDDDGSGTVSIGEFQKFWTQFAP</sequence>
<feature type="compositionally biased region" description="Basic and acidic residues" evidence="2">
    <location>
        <begin position="26"/>
        <end position="44"/>
    </location>
</feature>
<feature type="domain" description="EF-hand" evidence="3">
    <location>
        <begin position="1025"/>
        <end position="1059"/>
    </location>
</feature>
<dbReference type="EMBL" id="HBFX01053960">
    <property type="protein sequence ID" value="CAD8981485.1"/>
    <property type="molecule type" value="Transcribed_RNA"/>
</dbReference>
<dbReference type="GO" id="GO:0005509">
    <property type="term" value="F:calcium ion binding"/>
    <property type="evidence" value="ECO:0007669"/>
    <property type="project" value="InterPro"/>
</dbReference>
<dbReference type="CDD" id="cd00051">
    <property type="entry name" value="EFh"/>
    <property type="match status" value="1"/>
</dbReference>
<dbReference type="Gene3D" id="1.10.238.10">
    <property type="entry name" value="EF-hand"/>
    <property type="match status" value="1"/>
</dbReference>
<dbReference type="PANTHER" id="PTHR24114">
    <property type="entry name" value="LEUCINE RICH REPEAT FAMILY PROTEIN"/>
    <property type="match status" value="1"/>
</dbReference>
<dbReference type="Pfam" id="PF13499">
    <property type="entry name" value="EF-hand_7"/>
    <property type="match status" value="1"/>
</dbReference>
<gene>
    <name evidence="4" type="ORF">HAND00432_LOCUS32495</name>
</gene>
<dbReference type="PROSITE" id="PS50222">
    <property type="entry name" value="EF_HAND_2"/>
    <property type="match status" value="2"/>
</dbReference>
<reference evidence="4" key="1">
    <citation type="submission" date="2021-01" db="EMBL/GenBank/DDBJ databases">
        <authorList>
            <person name="Corre E."/>
            <person name="Pelletier E."/>
            <person name="Niang G."/>
            <person name="Scheremetjew M."/>
            <person name="Finn R."/>
            <person name="Kale V."/>
            <person name="Holt S."/>
            <person name="Cochrane G."/>
            <person name="Meng A."/>
            <person name="Brown T."/>
            <person name="Cohen L."/>
        </authorList>
    </citation>
    <scope>NUCLEOTIDE SEQUENCE</scope>
    <source>
        <strain evidence="4">CCMP644</strain>
    </source>
</reference>
<evidence type="ECO:0000256" key="2">
    <source>
        <dbReference type="SAM" id="MobiDB-lite"/>
    </source>
</evidence>
<dbReference type="SUPFAM" id="SSF47473">
    <property type="entry name" value="EF-hand"/>
    <property type="match status" value="1"/>
</dbReference>
<dbReference type="InterPro" id="IPR052394">
    <property type="entry name" value="LRR-containing"/>
</dbReference>
<name>A0A7S1MV82_HEMAN</name>
<evidence type="ECO:0000256" key="1">
    <source>
        <dbReference type="ARBA" id="ARBA00022837"/>
    </source>
</evidence>
<dbReference type="Pfam" id="PF13516">
    <property type="entry name" value="LRR_6"/>
    <property type="match status" value="2"/>
</dbReference>
<feature type="domain" description="EF-hand" evidence="3">
    <location>
        <begin position="989"/>
        <end position="1024"/>
    </location>
</feature>
<keyword evidence="1" id="KW-0106">Calcium</keyword>
<dbReference type="InterPro" id="IPR001611">
    <property type="entry name" value="Leu-rich_rpt"/>
</dbReference>
<dbReference type="AlphaFoldDB" id="A0A7S1MV82"/>
<dbReference type="PANTHER" id="PTHR24114:SF2">
    <property type="entry name" value="F-BOX DOMAIN-CONTAINING PROTEIN-RELATED"/>
    <property type="match status" value="1"/>
</dbReference>